<keyword evidence="2" id="KW-1185">Reference proteome</keyword>
<dbReference type="RefSeq" id="WP_015409509.1">
    <property type="nucleotide sequence ID" value="NC_020388.1"/>
</dbReference>
<dbReference type="Proteomes" id="UP000011867">
    <property type="component" value="Chromosome"/>
</dbReference>
<dbReference type="GeneID" id="14651371"/>
<name>M1XRB7_NATM8</name>
<gene>
    <name evidence="1" type="ordered locus">Nmlp_2568</name>
</gene>
<accession>M1XRB7</accession>
<dbReference type="HOGENOM" id="CLU_2191091_0_0_2"/>
<dbReference type="AlphaFoldDB" id="M1XRB7"/>
<dbReference type="EMBL" id="HF582854">
    <property type="protein sequence ID" value="CCQ36727.1"/>
    <property type="molecule type" value="Genomic_DNA"/>
</dbReference>
<sequence length="108" mass="12324">MKVDETAITQDDSGLLHAATIARYAYVQNRSVESLSFEDFESWAIETDAEFIIDTEREFRWLQRQIANDKFNADRAAKLSTLLEKQDGDDDTYMKALLHFLGDGEANA</sequence>
<evidence type="ECO:0000313" key="1">
    <source>
        <dbReference type="EMBL" id="CCQ36727.1"/>
    </source>
</evidence>
<organism evidence="1 2">
    <name type="scientific">Natronomonas moolapensis (strain DSM 18674 / CECT 7526 / JCM 14361 / 8.8.11)</name>
    <dbReference type="NCBI Taxonomy" id="268739"/>
    <lineage>
        <taxon>Archaea</taxon>
        <taxon>Methanobacteriati</taxon>
        <taxon>Methanobacteriota</taxon>
        <taxon>Stenosarchaea group</taxon>
        <taxon>Halobacteria</taxon>
        <taxon>Halobacteriales</taxon>
        <taxon>Natronomonadaceae</taxon>
        <taxon>Natronomonas</taxon>
    </lineage>
</organism>
<protein>
    <submittedName>
        <fullName evidence="1">Uncharacterized protein</fullName>
    </submittedName>
</protein>
<proteinExistence type="predicted"/>
<reference evidence="1 2" key="1">
    <citation type="journal article" date="2013" name="Genome Announc.">
        <title>Genome of the haloarchaeon Natronomonas moolapensis, a neutrophilic member of a previously haloalkaliphilic genus.</title>
        <authorList>
            <person name="Dyall-Smith M.L."/>
            <person name="Pfeiffer F."/>
            <person name="Oberwinkler T."/>
            <person name="Klee K."/>
            <person name="Rampp M."/>
            <person name="Palm P."/>
            <person name="Gross K."/>
            <person name="Schuster S.C."/>
            <person name="Oesterhelt D."/>
        </authorList>
    </citation>
    <scope>NUCLEOTIDE SEQUENCE [LARGE SCALE GENOMIC DNA]</scope>
    <source>
        <strain evidence="2">DSM 18674 / JCM 14361 / 8.8.11</strain>
    </source>
</reference>
<dbReference type="KEGG" id="nmo:Nmlp_2568"/>
<evidence type="ECO:0000313" key="2">
    <source>
        <dbReference type="Proteomes" id="UP000011867"/>
    </source>
</evidence>